<evidence type="ECO:0000256" key="6">
    <source>
        <dbReference type="RuleBase" id="RU003788"/>
    </source>
</evidence>
<dbReference type="EC" id="3.2.1.17" evidence="6"/>
<keyword evidence="4 6" id="KW-0378">Hydrolase</keyword>
<feature type="signal peptide" evidence="7">
    <location>
        <begin position="1"/>
        <end position="24"/>
    </location>
</feature>
<dbReference type="HAMAP" id="MF_04110">
    <property type="entry name" value="ENDOLYSIN_T4"/>
    <property type="match status" value="1"/>
</dbReference>
<dbReference type="GO" id="GO:0016998">
    <property type="term" value="P:cell wall macromolecule catabolic process"/>
    <property type="evidence" value="ECO:0007669"/>
    <property type="project" value="InterPro"/>
</dbReference>
<organism evidence="8">
    <name type="scientific">Vibrio cholerae (strain MO10)</name>
    <dbReference type="NCBI Taxonomy" id="345072"/>
    <lineage>
        <taxon>Bacteria</taxon>
        <taxon>Pseudomonadati</taxon>
        <taxon>Pseudomonadota</taxon>
        <taxon>Gammaproteobacteria</taxon>
        <taxon>Vibrionales</taxon>
        <taxon>Vibrionaceae</taxon>
        <taxon>Vibrio</taxon>
    </lineage>
</organism>
<dbReference type="RefSeq" id="WP_000705022.1">
    <property type="nucleotide sequence ID" value="NZ_CP060094.1"/>
</dbReference>
<dbReference type="GO" id="GO:0042742">
    <property type="term" value="P:defense response to bacterium"/>
    <property type="evidence" value="ECO:0007669"/>
    <property type="project" value="UniProtKB-KW"/>
</dbReference>
<name>A0A0X1KYQ7_VIBCO</name>
<comment type="catalytic activity">
    <reaction evidence="1 6">
        <text>Hydrolysis of (1-&gt;4)-beta-linkages between N-acetylmuramic acid and N-acetyl-D-glucosamine residues in a peptidoglycan and between N-acetyl-D-glucosamine residues in chitodextrins.</text>
        <dbReference type="EC" id="3.2.1.17"/>
    </reaction>
</comment>
<gene>
    <name evidence="8" type="ORF">VchoM_01428</name>
</gene>
<dbReference type="GO" id="GO:0031640">
    <property type="term" value="P:killing of cells of another organism"/>
    <property type="evidence" value="ECO:0007669"/>
    <property type="project" value="UniProtKB-KW"/>
</dbReference>
<protein>
    <recommendedName>
        <fullName evidence="6">Lysozyme</fullName>
        <ecNumber evidence="6">3.2.1.17</ecNumber>
    </recommendedName>
</protein>
<keyword evidence="7" id="KW-0732">Signal</keyword>
<comment type="similarity">
    <text evidence="6">Belongs to the glycosyl hydrolase 24 family.</text>
</comment>
<proteinExistence type="inferred from homology"/>
<feature type="chain" id="PRO_5030019764" description="Lysozyme" evidence="7">
    <location>
        <begin position="25"/>
        <end position="195"/>
    </location>
</feature>
<dbReference type="InterPro" id="IPR051018">
    <property type="entry name" value="Bacteriophage_GH24"/>
</dbReference>
<evidence type="ECO:0000256" key="7">
    <source>
        <dbReference type="SAM" id="SignalP"/>
    </source>
</evidence>
<dbReference type="PANTHER" id="PTHR38107">
    <property type="match status" value="1"/>
</dbReference>
<sequence>MKITKKIWCSVAAVISLITGGAIVGQEYVQPVGQVVIEGQALGELRISPKGLEMTGNAEGCRLDPYTCPSGLVTNGVGNTHGVPDNPVSLEQVAKDWVRNLQEAERCVESVERASGKPMTQGQFDAFTSFAFNTGCQRYKRNSNRTATQIYRLSLEGNYPQACAELKRWVYGGGVKQPGLIIRRNVEYERCMALD</sequence>
<evidence type="ECO:0000256" key="3">
    <source>
        <dbReference type="ARBA" id="ARBA00022638"/>
    </source>
</evidence>
<evidence type="ECO:0000256" key="1">
    <source>
        <dbReference type="ARBA" id="ARBA00000632"/>
    </source>
</evidence>
<dbReference type="Pfam" id="PF00959">
    <property type="entry name" value="Phage_lysozyme"/>
    <property type="match status" value="1"/>
</dbReference>
<dbReference type="InterPro" id="IPR023346">
    <property type="entry name" value="Lysozyme-like_dom_sf"/>
</dbReference>
<dbReference type="PANTHER" id="PTHR38107:SF4">
    <property type="entry name" value="LYSOZYME"/>
    <property type="match status" value="1"/>
</dbReference>
<reference evidence="8" key="1">
    <citation type="submission" date="2005-09" db="EMBL/GenBank/DDBJ databases">
        <title>Annotation of Vibrio cholerae MO10.</title>
        <authorList>
            <person name="Colwell R."/>
            <person name="Grim C.J."/>
            <person name="Young S."/>
            <person name="Jaffe D."/>
            <person name="Gnerre S."/>
            <person name="Berlin A."/>
            <person name="Heiman D."/>
            <person name="Hepburn T."/>
            <person name="Shea T."/>
            <person name="Sykes S."/>
            <person name="Yandava C."/>
            <person name="Alvarado L."/>
            <person name="Kodira C."/>
            <person name="Borodovsky M."/>
            <person name="Heidelberg J."/>
            <person name="Lander E."/>
            <person name="Galagan J."/>
            <person name="Nusbaum C."/>
            <person name="Birren B."/>
        </authorList>
    </citation>
    <scope>NUCLEOTIDE SEQUENCE [LARGE SCALE GENOMIC DNA]</scope>
    <source>
        <strain evidence="8">MO10</strain>
    </source>
</reference>
<keyword evidence="3 6" id="KW-0081">Bacteriolytic enzyme</keyword>
<dbReference type="Proteomes" id="UP000004687">
    <property type="component" value="Unassembled WGS sequence"/>
</dbReference>
<reference evidence="8" key="2">
    <citation type="submission" date="2008-07" db="EMBL/GenBank/DDBJ databases">
        <authorList>
            <consortium name="Broad Institute Genome Sequencing Platform"/>
            <person name="Colwell R."/>
            <person name="Grim C.J."/>
            <person name="Young S."/>
            <person name="Jaffe D."/>
            <person name="Gnerre S."/>
            <person name="Berlin A."/>
            <person name="Heiman D."/>
            <person name="Hepburn T."/>
            <person name="Shea T."/>
            <person name="Sykes S."/>
            <person name="Alvarado L."/>
            <person name="Kodira C."/>
            <person name="Heidelberg J."/>
            <person name="Lander E."/>
            <person name="Galagan J."/>
            <person name="Nusbaum C."/>
            <person name="Birren B."/>
        </authorList>
    </citation>
    <scope>NUCLEOTIDE SEQUENCE [LARGE SCALE GENOMIC DNA]</scope>
    <source>
        <strain evidence="8">MO10</strain>
    </source>
</reference>
<dbReference type="EMBL" id="DS990136">
    <property type="protein sequence ID" value="EET23401.1"/>
    <property type="molecule type" value="Genomic_DNA"/>
</dbReference>
<dbReference type="InterPro" id="IPR034690">
    <property type="entry name" value="Endolysin_T4_type"/>
</dbReference>
<evidence type="ECO:0000256" key="4">
    <source>
        <dbReference type="ARBA" id="ARBA00022801"/>
    </source>
</evidence>
<dbReference type="GO" id="GO:0009253">
    <property type="term" value="P:peptidoglycan catabolic process"/>
    <property type="evidence" value="ECO:0007669"/>
    <property type="project" value="InterPro"/>
</dbReference>
<keyword evidence="2 6" id="KW-0929">Antimicrobial</keyword>
<dbReference type="InterPro" id="IPR023347">
    <property type="entry name" value="Lysozyme_dom_sf"/>
</dbReference>
<evidence type="ECO:0000313" key="8">
    <source>
        <dbReference type="EMBL" id="EET23401.1"/>
    </source>
</evidence>
<dbReference type="InterPro" id="IPR002196">
    <property type="entry name" value="Glyco_hydro_24"/>
</dbReference>
<dbReference type="CDD" id="cd16901">
    <property type="entry name" value="lyz_P1"/>
    <property type="match status" value="1"/>
</dbReference>
<dbReference type="GO" id="GO:0003796">
    <property type="term" value="F:lysozyme activity"/>
    <property type="evidence" value="ECO:0007669"/>
    <property type="project" value="UniProtKB-EC"/>
</dbReference>
<dbReference type="Gene3D" id="1.10.530.40">
    <property type="match status" value="1"/>
</dbReference>
<dbReference type="SUPFAM" id="SSF53955">
    <property type="entry name" value="Lysozyme-like"/>
    <property type="match status" value="1"/>
</dbReference>
<evidence type="ECO:0000256" key="5">
    <source>
        <dbReference type="ARBA" id="ARBA00023295"/>
    </source>
</evidence>
<accession>A0A0X1KYQ7</accession>
<dbReference type="AlphaFoldDB" id="A0A0X1KYQ7"/>
<evidence type="ECO:0000256" key="2">
    <source>
        <dbReference type="ARBA" id="ARBA00022529"/>
    </source>
</evidence>
<dbReference type="HOGENOM" id="CLU_091641_2_0_6"/>
<keyword evidence="5 6" id="KW-0326">Glycosidase</keyword>